<dbReference type="GO" id="GO:0016747">
    <property type="term" value="F:acyltransferase activity, transferring groups other than amino-acyl groups"/>
    <property type="evidence" value="ECO:0007669"/>
    <property type="project" value="InterPro"/>
</dbReference>
<dbReference type="Proteomes" id="UP001302676">
    <property type="component" value="Unassembled WGS sequence"/>
</dbReference>
<dbReference type="EMBL" id="MU853603">
    <property type="protein sequence ID" value="KAK4141982.1"/>
    <property type="molecule type" value="Genomic_DNA"/>
</dbReference>
<dbReference type="Gene3D" id="3.40.630.30">
    <property type="match status" value="1"/>
</dbReference>
<dbReference type="CDD" id="cd04301">
    <property type="entry name" value="NAT_SF"/>
    <property type="match status" value="1"/>
</dbReference>
<reference evidence="3" key="1">
    <citation type="journal article" date="2023" name="Mol. Phylogenet. Evol.">
        <title>Genome-scale phylogeny and comparative genomics of the fungal order Sordariales.</title>
        <authorList>
            <person name="Hensen N."/>
            <person name="Bonometti L."/>
            <person name="Westerberg I."/>
            <person name="Brannstrom I.O."/>
            <person name="Guillou S."/>
            <person name="Cros-Aarteil S."/>
            <person name="Calhoun S."/>
            <person name="Haridas S."/>
            <person name="Kuo A."/>
            <person name="Mondo S."/>
            <person name="Pangilinan J."/>
            <person name="Riley R."/>
            <person name="LaButti K."/>
            <person name="Andreopoulos B."/>
            <person name="Lipzen A."/>
            <person name="Chen C."/>
            <person name="Yan M."/>
            <person name="Daum C."/>
            <person name="Ng V."/>
            <person name="Clum A."/>
            <person name="Steindorff A."/>
            <person name="Ohm R.A."/>
            <person name="Martin F."/>
            <person name="Silar P."/>
            <person name="Natvig D.O."/>
            <person name="Lalanne C."/>
            <person name="Gautier V."/>
            <person name="Ament-Velasquez S.L."/>
            <person name="Kruys A."/>
            <person name="Hutchinson M.I."/>
            <person name="Powell A.J."/>
            <person name="Barry K."/>
            <person name="Miller A.N."/>
            <person name="Grigoriev I.V."/>
            <person name="Debuchy R."/>
            <person name="Gladieux P."/>
            <person name="Hiltunen Thoren M."/>
            <person name="Johannesson H."/>
        </authorList>
    </citation>
    <scope>NUCLEOTIDE SEQUENCE</scope>
    <source>
        <strain evidence="3">CBS 141.50</strain>
    </source>
</reference>
<dbReference type="GeneID" id="87814408"/>
<feature type="domain" description="N-acetyltransferase" evidence="2">
    <location>
        <begin position="184"/>
        <end position="299"/>
    </location>
</feature>
<dbReference type="Pfam" id="PF00583">
    <property type="entry name" value="Acetyltransf_1"/>
    <property type="match status" value="1"/>
</dbReference>
<reference evidence="3" key="2">
    <citation type="submission" date="2023-05" db="EMBL/GenBank/DDBJ databases">
        <authorList>
            <consortium name="Lawrence Berkeley National Laboratory"/>
            <person name="Steindorff A."/>
            <person name="Hensen N."/>
            <person name="Bonometti L."/>
            <person name="Westerberg I."/>
            <person name="Brannstrom I.O."/>
            <person name="Guillou S."/>
            <person name="Cros-Aarteil S."/>
            <person name="Calhoun S."/>
            <person name="Haridas S."/>
            <person name="Kuo A."/>
            <person name="Mondo S."/>
            <person name="Pangilinan J."/>
            <person name="Riley R."/>
            <person name="Labutti K."/>
            <person name="Andreopoulos B."/>
            <person name="Lipzen A."/>
            <person name="Chen C."/>
            <person name="Yanf M."/>
            <person name="Daum C."/>
            <person name="Ng V."/>
            <person name="Clum A."/>
            <person name="Ohm R."/>
            <person name="Martin F."/>
            <person name="Silar P."/>
            <person name="Natvig D."/>
            <person name="Lalanne C."/>
            <person name="Gautier V."/>
            <person name="Ament-Velasquez S.L."/>
            <person name="Kruys A."/>
            <person name="Hutchinson M.I."/>
            <person name="Powell A.J."/>
            <person name="Barry K."/>
            <person name="Miller A.N."/>
            <person name="Grigoriev I.V."/>
            <person name="Debuchy R."/>
            <person name="Gladieux P."/>
            <person name="Thoren M.H."/>
            <person name="Johannesson H."/>
        </authorList>
    </citation>
    <scope>NUCLEOTIDE SEQUENCE</scope>
    <source>
        <strain evidence="3">CBS 141.50</strain>
    </source>
</reference>
<evidence type="ECO:0000256" key="1">
    <source>
        <dbReference type="SAM" id="MobiDB-lite"/>
    </source>
</evidence>
<evidence type="ECO:0000313" key="4">
    <source>
        <dbReference type="Proteomes" id="UP001302676"/>
    </source>
</evidence>
<accession>A0AAN6ZKN4</accession>
<comment type="caution">
    <text evidence="3">The sequence shown here is derived from an EMBL/GenBank/DDBJ whole genome shotgun (WGS) entry which is preliminary data.</text>
</comment>
<feature type="region of interest" description="Disordered" evidence="1">
    <location>
        <begin position="138"/>
        <end position="178"/>
    </location>
</feature>
<dbReference type="AlphaFoldDB" id="A0AAN6ZKN4"/>
<organism evidence="3 4">
    <name type="scientific">Dichotomopilus funicola</name>
    <dbReference type="NCBI Taxonomy" id="1934379"/>
    <lineage>
        <taxon>Eukaryota</taxon>
        <taxon>Fungi</taxon>
        <taxon>Dikarya</taxon>
        <taxon>Ascomycota</taxon>
        <taxon>Pezizomycotina</taxon>
        <taxon>Sordariomycetes</taxon>
        <taxon>Sordariomycetidae</taxon>
        <taxon>Sordariales</taxon>
        <taxon>Chaetomiaceae</taxon>
        <taxon>Dichotomopilus</taxon>
    </lineage>
</organism>
<evidence type="ECO:0000259" key="2">
    <source>
        <dbReference type="PROSITE" id="PS51186"/>
    </source>
</evidence>
<dbReference type="PROSITE" id="PS51186">
    <property type="entry name" value="GNAT"/>
    <property type="match status" value="1"/>
</dbReference>
<sequence>MGTSGTPFIALLEPTALPWERHSPPDEQPHAASIPRTFIDAMKVRTEVFVQEQQIPQENEFDSDDARCAHWVIYASVNKTVQPAVTDPATGEILRPRQSETQSLPIGTLRLVPFPHAPHPVNGGVYVDEKLVSVSSESSTASTTVATSTAAATASEVTESKEPAPIPPKPTFAPDRPTAFHDGIEPYVKLGRLAVLREFRGRGIAAQLVHAALDWIRTHPDYFDPSPTERGFEQLGMEQPGSAAAGVPATPPKWNGLVCCHAQEGAVKAWKRCGFQVDEGMGKWFEEGIPHVGMFLRVEVDRSVKKV</sequence>
<name>A0AAN6ZKN4_9PEZI</name>
<keyword evidence="4" id="KW-1185">Reference proteome</keyword>
<dbReference type="InterPro" id="IPR016181">
    <property type="entry name" value="Acyl_CoA_acyltransferase"/>
</dbReference>
<gene>
    <name evidence="3" type="ORF">C8A04DRAFT_13649</name>
</gene>
<dbReference type="InterPro" id="IPR000182">
    <property type="entry name" value="GNAT_dom"/>
</dbReference>
<proteinExistence type="predicted"/>
<dbReference type="RefSeq" id="XP_062635353.1">
    <property type="nucleotide sequence ID" value="XM_062777795.1"/>
</dbReference>
<dbReference type="SUPFAM" id="SSF55729">
    <property type="entry name" value="Acyl-CoA N-acyltransferases (Nat)"/>
    <property type="match status" value="2"/>
</dbReference>
<protein>
    <recommendedName>
        <fullName evidence="2">N-acetyltransferase domain-containing protein</fullName>
    </recommendedName>
</protein>
<evidence type="ECO:0000313" key="3">
    <source>
        <dbReference type="EMBL" id="KAK4141982.1"/>
    </source>
</evidence>
<feature type="compositionally biased region" description="Low complexity" evidence="1">
    <location>
        <begin position="138"/>
        <end position="157"/>
    </location>
</feature>